<name>A0A0C3ER96_9AGAM</name>
<dbReference type="AlphaFoldDB" id="A0A0C3ER96"/>
<evidence type="ECO:0008006" key="5">
    <source>
        <dbReference type="Google" id="ProtNLM"/>
    </source>
</evidence>
<dbReference type="OrthoDB" id="7984201at2759"/>
<dbReference type="HOGENOM" id="CLU_037358_2_0_1"/>
<gene>
    <name evidence="3" type="ORF">SCLCIDRAFT_102172</name>
</gene>
<evidence type="ECO:0000313" key="3">
    <source>
        <dbReference type="EMBL" id="KIM70356.1"/>
    </source>
</evidence>
<keyword evidence="2" id="KW-0732">Signal</keyword>
<feature type="chain" id="PRO_5002163983" description="PLC-like phosphodiesterase" evidence="2">
    <location>
        <begin position="21"/>
        <end position="353"/>
    </location>
</feature>
<sequence length="353" mass="37857">MLLLSALVAFTLLPLAFVAASPPSRRATVCNGSPDLCSRSFGNVTFVGTHDSYAVGVNNLATNQDYNITQQLKDGIRMLQVQTHNQSGTIQLCHTSCPLYNGGPFSTYLATVKSWLDANPNEVLSILIVNSDNFPPSDYDAVYKSAGLDVVSYTPTSASMPASQWPTLGSLIDSGKRLITFMDANANFTAVPYIIDEFTNIWETAYDVTTTFDCEVNRTNGDPSTQMYLINHFLDVMLLGEPTPDPSAANQTNAVSGPNSLGAQFELCASQQGRNPNFILVDFYEYGGGSVFEVAATANGVSYSPAIPIATPLPQNGSSPSSTPGSSSNSARDLRGWPYLVLFSVLATYFGNI</sequence>
<feature type="region of interest" description="Disordered" evidence="1">
    <location>
        <begin position="312"/>
        <end position="331"/>
    </location>
</feature>
<keyword evidence="4" id="KW-1185">Reference proteome</keyword>
<dbReference type="SUPFAM" id="SSF51695">
    <property type="entry name" value="PLC-like phosphodiesterases"/>
    <property type="match status" value="1"/>
</dbReference>
<organism evidence="3 4">
    <name type="scientific">Scleroderma citrinum Foug A</name>
    <dbReference type="NCBI Taxonomy" id="1036808"/>
    <lineage>
        <taxon>Eukaryota</taxon>
        <taxon>Fungi</taxon>
        <taxon>Dikarya</taxon>
        <taxon>Basidiomycota</taxon>
        <taxon>Agaricomycotina</taxon>
        <taxon>Agaricomycetes</taxon>
        <taxon>Agaricomycetidae</taxon>
        <taxon>Boletales</taxon>
        <taxon>Sclerodermatineae</taxon>
        <taxon>Sclerodermataceae</taxon>
        <taxon>Scleroderma</taxon>
    </lineage>
</organism>
<dbReference type="InterPro" id="IPR017946">
    <property type="entry name" value="PLC-like_Pdiesterase_TIM-brl"/>
</dbReference>
<evidence type="ECO:0000256" key="1">
    <source>
        <dbReference type="SAM" id="MobiDB-lite"/>
    </source>
</evidence>
<dbReference type="Pfam" id="PF26146">
    <property type="entry name" value="PI-PLC_X"/>
    <property type="match status" value="1"/>
</dbReference>
<reference evidence="3 4" key="1">
    <citation type="submission" date="2014-04" db="EMBL/GenBank/DDBJ databases">
        <authorList>
            <consortium name="DOE Joint Genome Institute"/>
            <person name="Kuo A."/>
            <person name="Kohler A."/>
            <person name="Nagy L.G."/>
            <person name="Floudas D."/>
            <person name="Copeland A."/>
            <person name="Barry K.W."/>
            <person name="Cichocki N."/>
            <person name="Veneault-Fourrey C."/>
            <person name="LaButti K."/>
            <person name="Lindquist E.A."/>
            <person name="Lipzen A."/>
            <person name="Lundell T."/>
            <person name="Morin E."/>
            <person name="Murat C."/>
            <person name="Sun H."/>
            <person name="Tunlid A."/>
            <person name="Henrissat B."/>
            <person name="Grigoriev I.V."/>
            <person name="Hibbett D.S."/>
            <person name="Martin F."/>
            <person name="Nordberg H.P."/>
            <person name="Cantor M.N."/>
            <person name="Hua S.X."/>
        </authorList>
    </citation>
    <scope>NUCLEOTIDE SEQUENCE [LARGE SCALE GENOMIC DNA]</scope>
    <source>
        <strain evidence="3 4">Foug A</strain>
    </source>
</reference>
<dbReference type="PANTHER" id="PTHR13593:SF140">
    <property type="entry name" value="PLC-LIKE PHOSPHODIESTERASE"/>
    <property type="match status" value="1"/>
</dbReference>
<evidence type="ECO:0000256" key="2">
    <source>
        <dbReference type="SAM" id="SignalP"/>
    </source>
</evidence>
<dbReference type="InParanoid" id="A0A0C3ER96"/>
<feature type="signal peptide" evidence="2">
    <location>
        <begin position="1"/>
        <end position="20"/>
    </location>
</feature>
<dbReference type="GO" id="GO:0008081">
    <property type="term" value="F:phosphoric diester hydrolase activity"/>
    <property type="evidence" value="ECO:0007669"/>
    <property type="project" value="InterPro"/>
</dbReference>
<dbReference type="STRING" id="1036808.A0A0C3ER96"/>
<dbReference type="PANTHER" id="PTHR13593">
    <property type="match status" value="1"/>
</dbReference>
<dbReference type="InterPro" id="IPR051057">
    <property type="entry name" value="PI-PLC_domain"/>
</dbReference>
<proteinExistence type="predicted"/>
<evidence type="ECO:0000313" key="4">
    <source>
        <dbReference type="Proteomes" id="UP000053989"/>
    </source>
</evidence>
<feature type="compositionally biased region" description="Low complexity" evidence="1">
    <location>
        <begin position="316"/>
        <end position="330"/>
    </location>
</feature>
<dbReference type="Gene3D" id="3.20.20.190">
    <property type="entry name" value="Phosphatidylinositol (PI) phosphodiesterase"/>
    <property type="match status" value="1"/>
</dbReference>
<dbReference type="GO" id="GO:0006629">
    <property type="term" value="P:lipid metabolic process"/>
    <property type="evidence" value="ECO:0007669"/>
    <property type="project" value="InterPro"/>
</dbReference>
<dbReference type="EMBL" id="KN822005">
    <property type="protein sequence ID" value="KIM70356.1"/>
    <property type="molecule type" value="Genomic_DNA"/>
</dbReference>
<accession>A0A0C3ER96</accession>
<protein>
    <recommendedName>
        <fullName evidence="5">PLC-like phosphodiesterase</fullName>
    </recommendedName>
</protein>
<dbReference type="Proteomes" id="UP000053989">
    <property type="component" value="Unassembled WGS sequence"/>
</dbReference>
<reference evidence="4" key="2">
    <citation type="submission" date="2015-01" db="EMBL/GenBank/DDBJ databases">
        <title>Evolutionary Origins and Diversification of the Mycorrhizal Mutualists.</title>
        <authorList>
            <consortium name="DOE Joint Genome Institute"/>
            <consortium name="Mycorrhizal Genomics Consortium"/>
            <person name="Kohler A."/>
            <person name="Kuo A."/>
            <person name="Nagy L.G."/>
            <person name="Floudas D."/>
            <person name="Copeland A."/>
            <person name="Barry K.W."/>
            <person name="Cichocki N."/>
            <person name="Veneault-Fourrey C."/>
            <person name="LaButti K."/>
            <person name="Lindquist E.A."/>
            <person name="Lipzen A."/>
            <person name="Lundell T."/>
            <person name="Morin E."/>
            <person name="Murat C."/>
            <person name="Riley R."/>
            <person name="Ohm R."/>
            <person name="Sun H."/>
            <person name="Tunlid A."/>
            <person name="Henrissat B."/>
            <person name="Grigoriev I.V."/>
            <person name="Hibbett D.S."/>
            <person name="Martin F."/>
        </authorList>
    </citation>
    <scope>NUCLEOTIDE SEQUENCE [LARGE SCALE GENOMIC DNA]</scope>
    <source>
        <strain evidence="4">Foug A</strain>
    </source>
</reference>